<sequence>MLLESKIFKGIEYIHLSDLPEAQKERFLQTTSRYVFIKILIDGKVVSNCIEYSTYSNWFHTIYKAEPKKQASDNKKAVEIEPQLVLKAS</sequence>
<dbReference type="EMBL" id="JAHESD010000103">
    <property type="protein sequence ID" value="MBT1706367.1"/>
    <property type="molecule type" value="Genomic_DNA"/>
</dbReference>
<evidence type="ECO:0000313" key="1">
    <source>
        <dbReference type="EMBL" id="MBT1706367.1"/>
    </source>
</evidence>
<proteinExistence type="predicted"/>
<reference evidence="1 2" key="1">
    <citation type="submission" date="2021-05" db="EMBL/GenBank/DDBJ databases">
        <title>A Polyphasic approach of four new species of the genus Ohtaekwangia: Ohtaekwangia histidinii sp. nov., Ohtaekwangia cretensis sp. nov., Ohtaekwangia indiensis sp. nov., Ohtaekwangia reichenbachii sp. nov. from diverse environment.</title>
        <authorList>
            <person name="Octaviana S."/>
        </authorList>
    </citation>
    <scope>NUCLEOTIDE SEQUENCE [LARGE SCALE GENOMIC DNA]</scope>
    <source>
        <strain evidence="1 2">PWU20</strain>
    </source>
</reference>
<dbReference type="RefSeq" id="WP_254157632.1">
    <property type="nucleotide sequence ID" value="NZ_JAHESD010000103.1"/>
</dbReference>
<protein>
    <submittedName>
        <fullName evidence="1">Uncharacterized protein</fullName>
    </submittedName>
</protein>
<keyword evidence="2" id="KW-1185">Reference proteome</keyword>
<accession>A0ABS5VY81</accession>
<comment type="caution">
    <text evidence="1">The sequence shown here is derived from an EMBL/GenBank/DDBJ whole genome shotgun (WGS) entry which is preliminary data.</text>
</comment>
<evidence type="ECO:0000313" key="2">
    <source>
        <dbReference type="Proteomes" id="UP000772618"/>
    </source>
</evidence>
<dbReference type="Proteomes" id="UP000772618">
    <property type="component" value="Unassembled WGS sequence"/>
</dbReference>
<organism evidence="1 2">
    <name type="scientific">Chryseosolibacter indicus</name>
    <dbReference type="NCBI Taxonomy" id="2782351"/>
    <lineage>
        <taxon>Bacteria</taxon>
        <taxon>Pseudomonadati</taxon>
        <taxon>Bacteroidota</taxon>
        <taxon>Cytophagia</taxon>
        <taxon>Cytophagales</taxon>
        <taxon>Chryseotaleaceae</taxon>
        <taxon>Chryseosolibacter</taxon>
    </lineage>
</organism>
<name>A0ABS5VY81_9BACT</name>
<gene>
    <name evidence="1" type="ORF">KK060_24025</name>
</gene>